<dbReference type="PANTHER" id="PTHR43085:SF1">
    <property type="entry name" value="PSEUDOURIDINE KINASE-RELATED"/>
    <property type="match status" value="1"/>
</dbReference>
<dbReference type="Gene3D" id="3.40.1190.20">
    <property type="match status" value="1"/>
</dbReference>
<dbReference type="EMBL" id="SZUV01000001">
    <property type="protein sequence ID" value="TQN52540.1"/>
    <property type="molecule type" value="Genomic_DNA"/>
</dbReference>
<evidence type="ECO:0000256" key="4">
    <source>
        <dbReference type="ARBA" id="ARBA00022777"/>
    </source>
</evidence>
<sequence>MTYAFDMVRSMHDFKRFGAIFGECLVDDFGDSQRLGGAPFNVARHLHGLGVPAIFISQVGDDINGRNILDHMRQWQMPLSGVAVSKTLPTGRVEVLPDPIEGHRFEILPHQAYDGIPFPEKLPEPVSWLYHGSLALREFGTSRQTLQKLASISNKRFLDINLRAPWWTPDTLAPLLTDSSILKCNVDELETLLAVFSLRSGPVLRDKMRVFADRFSLESMLLTCGPEGSAYWDHNDFYEAAAEPVNNLVNTVGAGDAFSAAWLWSLLRGESPELRLRRGGELAAAVCALQGATPDSLDFYESFMSRWTQGE</sequence>
<evidence type="ECO:0000256" key="1">
    <source>
        <dbReference type="ARBA" id="ARBA00010688"/>
    </source>
</evidence>
<gene>
    <name evidence="7" type="primary">scrK</name>
    <name evidence="7" type="ORF">DLNHIDIE_02432</name>
</gene>
<reference evidence="7 8" key="1">
    <citation type="submission" date="2019-03" db="EMBL/GenBank/DDBJ databases">
        <title>New insights into Acidothiobacillus thiooxidans sulfur metabolism through coupled gene expression, solution geochemistry, microscopy and spectroscopy analyses.</title>
        <authorList>
            <person name="Camacho D."/>
            <person name="Frazao R."/>
            <person name="Fouillen A."/>
            <person name="Nanci A."/>
            <person name="Lang B.F."/>
            <person name="Apte S.C."/>
            <person name="Baron C."/>
            <person name="Warren L.A."/>
        </authorList>
    </citation>
    <scope>NUCLEOTIDE SEQUENCE [LARGE SCALE GENOMIC DNA]</scope>
    <source>
        <strain evidence="7 8">ATCC 19377</strain>
    </source>
</reference>
<dbReference type="InterPro" id="IPR011611">
    <property type="entry name" value="PfkB_dom"/>
</dbReference>
<dbReference type="InterPro" id="IPR029056">
    <property type="entry name" value="Ribokinase-like"/>
</dbReference>
<evidence type="ECO:0000313" key="7">
    <source>
        <dbReference type="EMBL" id="TQN52540.1"/>
    </source>
</evidence>
<evidence type="ECO:0000256" key="2">
    <source>
        <dbReference type="ARBA" id="ARBA00022679"/>
    </source>
</evidence>
<dbReference type="InterPro" id="IPR050306">
    <property type="entry name" value="PfkB_Carbo_kinase"/>
</dbReference>
<dbReference type="SUPFAM" id="SSF53613">
    <property type="entry name" value="Ribokinase-like"/>
    <property type="match status" value="1"/>
</dbReference>
<evidence type="ECO:0000256" key="5">
    <source>
        <dbReference type="ARBA" id="ARBA00022840"/>
    </source>
</evidence>
<comment type="similarity">
    <text evidence="1">Belongs to the carbohydrate kinase PfkB family.</text>
</comment>
<dbReference type="AlphaFoldDB" id="A0A543Q8A6"/>
<evidence type="ECO:0000313" key="8">
    <source>
        <dbReference type="Proteomes" id="UP000315403"/>
    </source>
</evidence>
<dbReference type="GO" id="GO:0005524">
    <property type="term" value="F:ATP binding"/>
    <property type="evidence" value="ECO:0007669"/>
    <property type="project" value="UniProtKB-KW"/>
</dbReference>
<feature type="domain" description="Carbohydrate kinase PfkB" evidence="6">
    <location>
        <begin position="31"/>
        <end position="294"/>
    </location>
</feature>
<keyword evidence="5" id="KW-0067">ATP-binding</keyword>
<keyword evidence="3" id="KW-0547">Nucleotide-binding</keyword>
<dbReference type="GO" id="GO:0008865">
    <property type="term" value="F:fructokinase activity"/>
    <property type="evidence" value="ECO:0007669"/>
    <property type="project" value="UniProtKB-EC"/>
</dbReference>
<keyword evidence="2 7" id="KW-0808">Transferase</keyword>
<keyword evidence="4 7" id="KW-0418">Kinase</keyword>
<dbReference type="PANTHER" id="PTHR43085">
    <property type="entry name" value="HEXOKINASE FAMILY MEMBER"/>
    <property type="match status" value="1"/>
</dbReference>
<dbReference type="EC" id="2.7.1.4" evidence="7"/>
<comment type="caution">
    <text evidence="7">The sequence shown here is derived from an EMBL/GenBank/DDBJ whole genome shotgun (WGS) entry which is preliminary data.</text>
</comment>
<protein>
    <submittedName>
        <fullName evidence="7">Fructokinase</fullName>
        <ecNumber evidence="7">2.7.1.4</ecNumber>
    </submittedName>
</protein>
<accession>A0A543Q8A6</accession>
<dbReference type="Proteomes" id="UP000315403">
    <property type="component" value="Unassembled WGS sequence"/>
</dbReference>
<name>A0A543Q8A6_ACITH</name>
<evidence type="ECO:0000256" key="3">
    <source>
        <dbReference type="ARBA" id="ARBA00022741"/>
    </source>
</evidence>
<evidence type="ECO:0000259" key="6">
    <source>
        <dbReference type="Pfam" id="PF00294"/>
    </source>
</evidence>
<dbReference type="Pfam" id="PF00294">
    <property type="entry name" value="PfkB"/>
    <property type="match status" value="1"/>
</dbReference>
<proteinExistence type="inferred from homology"/>
<organism evidence="7 8">
    <name type="scientific">Acidithiobacillus thiooxidans ATCC 19377</name>
    <dbReference type="NCBI Taxonomy" id="637390"/>
    <lineage>
        <taxon>Bacteria</taxon>
        <taxon>Pseudomonadati</taxon>
        <taxon>Pseudomonadota</taxon>
        <taxon>Acidithiobacillia</taxon>
        <taxon>Acidithiobacillales</taxon>
        <taxon>Acidithiobacillaceae</taxon>
        <taxon>Acidithiobacillus</taxon>
    </lineage>
</organism>